<feature type="region of interest" description="Disordered" evidence="9">
    <location>
        <begin position="1"/>
        <end position="66"/>
    </location>
</feature>
<keyword evidence="5 8" id="KW-1133">Transmembrane helix</keyword>
<name>A0A1V2UK26_ENTMU</name>
<dbReference type="PANTHER" id="PTHR37820">
    <property type="entry name" value="CELL DIVISION PROTEIN DIVIB"/>
    <property type="match status" value="1"/>
</dbReference>
<comment type="function">
    <text evidence="8">Cell division protein that may be involved in stabilizing or promoting the assembly of the division complex.</text>
</comment>
<evidence type="ECO:0000313" key="11">
    <source>
        <dbReference type="EMBL" id="ONN43758.1"/>
    </source>
</evidence>
<dbReference type="OrthoDB" id="1819027at2"/>
<dbReference type="InterPro" id="IPR026580">
    <property type="entry name" value="DivIB"/>
</dbReference>
<evidence type="ECO:0000256" key="7">
    <source>
        <dbReference type="ARBA" id="ARBA00023306"/>
    </source>
</evidence>
<organism evidence="11 12">
    <name type="scientific">Enterococcus mundtii</name>
    <dbReference type="NCBI Taxonomy" id="53346"/>
    <lineage>
        <taxon>Bacteria</taxon>
        <taxon>Bacillati</taxon>
        <taxon>Bacillota</taxon>
        <taxon>Bacilli</taxon>
        <taxon>Lactobacillales</taxon>
        <taxon>Enterococcaceae</taxon>
        <taxon>Enterococcus</taxon>
    </lineage>
</organism>
<dbReference type="RefSeq" id="WP_077151403.1">
    <property type="nucleotide sequence ID" value="NZ_CABMMO010000004.1"/>
</dbReference>
<evidence type="ECO:0000256" key="8">
    <source>
        <dbReference type="HAMAP-Rule" id="MF_00912"/>
    </source>
</evidence>
<feature type="region of interest" description="Disordered" evidence="9">
    <location>
        <begin position="329"/>
        <end position="391"/>
    </location>
</feature>
<keyword evidence="6 8" id="KW-0472">Membrane</keyword>
<protein>
    <recommendedName>
        <fullName evidence="8">Cell division protein DivIB</fullName>
    </recommendedName>
</protein>
<dbReference type="InterPro" id="IPR005548">
    <property type="entry name" value="Cell_div_FtsQ/DivIB_C"/>
</dbReference>
<feature type="compositionally biased region" description="Acidic residues" evidence="9">
    <location>
        <begin position="335"/>
        <end position="345"/>
    </location>
</feature>
<comment type="subcellular location">
    <subcellularLocation>
        <location evidence="8">Cell membrane</location>
        <topology evidence="8">Single-pass type II membrane protein</topology>
    </subcellularLocation>
    <subcellularLocation>
        <location evidence="1">Membrane</location>
    </subcellularLocation>
    <text evidence="8">Localizes to the division septum.</text>
</comment>
<evidence type="ECO:0000256" key="3">
    <source>
        <dbReference type="ARBA" id="ARBA00022618"/>
    </source>
</evidence>
<keyword evidence="3 8" id="KW-0132">Cell division</keyword>
<dbReference type="Pfam" id="PF08478">
    <property type="entry name" value="POTRA_1"/>
    <property type="match status" value="1"/>
</dbReference>
<evidence type="ECO:0000259" key="10">
    <source>
        <dbReference type="PROSITE" id="PS51779"/>
    </source>
</evidence>
<feature type="transmembrane region" description="Helical" evidence="8">
    <location>
        <begin position="110"/>
        <end position="128"/>
    </location>
</feature>
<dbReference type="GO" id="GO:0043093">
    <property type="term" value="P:FtsZ-dependent cytokinesis"/>
    <property type="evidence" value="ECO:0007669"/>
    <property type="project" value="UniProtKB-UniRule"/>
</dbReference>
<dbReference type="PROSITE" id="PS51779">
    <property type="entry name" value="POTRA"/>
    <property type="match status" value="1"/>
</dbReference>
<dbReference type="HAMAP" id="MF_00912">
    <property type="entry name" value="DivIB"/>
    <property type="match status" value="1"/>
</dbReference>
<gene>
    <name evidence="8" type="primary">divIB</name>
    <name evidence="11" type="ORF">BTN92_05485</name>
</gene>
<dbReference type="InterPro" id="IPR013685">
    <property type="entry name" value="POTRA_FtsQ_type"/>
</dbReference>
<keyword evidence="2 8" id="KW-1003">Cell membrane</keyword>
<reference evidence="11 12" key="1">
    <citation type="submission" date="2016-12" db="EMBL/GenBank/DDBJ databases">
        <authorList>
            <person name="Song W.-J."/>
            <person name="Kurnit D.M."/>
        </authorList>
    </citation>
    <scope>NUCLEOTIDE SEQUENCE [LARGE SCALE GENOMIC DNA]</scope>
    <source>
        <strain evidence="11 12">CGB1038-1_S1</strain>
    </source>
</reference>
<comment type="caution">
    <text evidence="11">The sequence shown here is derived from an EMBL/GenBank/DDBJ whole genome shotgun (WGS) entry which is preliminary data.</text>
</comment>
<feature type="compositionally biased region" description="Basic and acidic residues" evidence="9">
    <location>
        <begin position="29"/>
        <end position="65"/>
    </location>
</feature>
<evidence type="ECO:0000256" key="5">
    <source>
        <dbReference type="ARBA" id="ARBA00022989"/>
    </source>
</evidence>
<feature type="compositionally biased region" description="Low complexity" evidence="9">
    <location>
        <begin position="346"/>
        <end position="360"/>
    </location>
</feature>
<accession>A0A1V2UK26</accession>
<evidence type="ECO:0000256" key="9">
    <source>
        <dbReference type="SAM" id="MobiDB-lite"/>
    </source>
</evidence>
<dbReference type="STRING" id="53346.A5802_000370"/>
<dbReference type="Pfam" id="PF03799">
    <property type="entry name" value="FtsQ_DivIB_C"/>
    <property type="match status" value="1"/>
</dbReference>
<dbReference type="EMBL" id="MSTR01000004">
    <property type="protein sequence ID" value="ONN43758.1"/>
    <property type="molecule type" value="Genomic_DNA"/>
</dbReference>
<comment type="similarity">
    <text evidence="8">Belongs to the FtsQ/DivIB family. DivIB subfamily.</text>
</comment>
<dbReference type="GO" id="GO:0005886">
    <property type="term" value="C:plasma membrane"/>
    <property type="evidence" value="ECO:0007669"/>
    <property type="project" value="UniProtKB-SubCell"/>
</dbReference>
<dbReference type="Proteomes" id="UP000189299">
    <property type="component" value="Unassembled WGS sequence"/>
</dbReference>
<keyword evidence="4 8" id="KW-0812">Transmembrane</keyword>
<keyword evidence="7 8" id="KW-0131">Cell cycle</keyword>
<dbReference type="InterPro" id="IPR034746">
    <property type="entry name" value="POTRA"/>
</dbReference>
<evidence type="ECO:0000256" key="2">
    <source>
        <dbReference type="ARBA" id="ARBA00022475"/>
    </source>
</evidence>
<evidence type="ECO:0000256" key="6">
    <source>
        <dbReference type="ARBA" id="ARBA00023136"/>
    </source>
</evidence>
<dbReference type="AlphaFoldDB" id="A0A1V2UK26"/>
<sequence>MSKKKETKKTPEKSNDENSLTPWQMANRKYLEEHKEHTDHQTGTSEKSEHKEEQKEPTPPKKEELLVEEDDLLDYEEIEHKKDGGPYNGSFIDRLPNLKNYRNKVLYKRLSLIISILLIPLLFLIYYVSPLSKLEGVSVSGNEVVSKEEILKDTQLALNQHIWGQYWQRQSYIDHLKKEQPRIKSATIGFSSVNTFDLSVTEYKEIALILTDGKYSPVIEDGTVLDEIVESPTKNLPILEGFTDSTKIKDLAKEYNKLSPELQKAISEIKYTPRNTNQNLIQLNMNDGNQVIVNITNLATQMNFYAQVASEMEENGVIDMEVGIFSYPYSNNSEEAQDDGSEESTEASAQSADQTSTSETGVDEPQISENQGEMNPTNENTTPSSSSLDEN</sequence>
<proteinExistence type="inferred from homology"/>
<feature type="domain" description="POTRA" evidence="10">
    <location>
        <begin position="132"/>
        <end position="203"/>
    </location>
</feature>
<dbReference type="Gene3D" id="3.40.50.10960">
    <property type="match status" value="1"/>
</dbReference>
<dbReference type="InterPro" id="IPR050487">
    <property type="entry name" value="FtsQ_DivIB"/>
</dbReference>
<evidence type="ECO:0000313" key="12">
    <source>
        <dbReference type="Proteomes" id="UP000189299"/>
    </source>
</evidence>
<evidence type="ECO:0000256" key="1">
    <source>
        <dbReference type="ARBA" id="ARBA00004370"/>
    </source>
</evidence>
<feature type="compositionally biased region" description="Low complexity" evidence="9">
    <location>
        <begin position="375"/>
        <end position="391"/>
    </location>
</feature>
<evidence type="ECO:0000256" key="4">
    <source>
        <dbReference type="ARBA" id="ARBA00022692"/>
    </source>
</evidence>
<dbReference type="PANTHER" id="PTHR37820:SF1">
    <property type="entry name" value="CELL DIVISION PROTEIN FTSQ"/>
    <property type="match status" value="1"/>
</dbReference>
<dbReference type="GO" id="GO:0032153">
    <property type="term" value="C:cell division site"/>
    <property type="evidence" value="ECO:0007669"/>
    <property type="project" value="UniProtKB-UniRule"/>
</dbReference>